<dbReference type="InterPro" id="IPR036770">
    <property type="entry name" value="Ankyrin_rpt-contain_sf"/>
</dbReference>
<reference evidence="5" key="1">
    <citation type="submission" date="2014-05" db="EMBL/GenBank/DDBJ databases">
        <title>The transcriptome of the halophilic microalga Tetraselmis sp. GSL018 isolated from the Great Salt Lake, Utah.</title>
        <authorList>
            <person name="Jinkerson R.E."/>
            <person name="D'Adamo S."/>
            <person name="Posewitz M.C."/>
        </authorList>
    </citation>
    <scope>NUCLEOTIDE SEQUENCE</scope>
    <source>
        <strain evidence="5">GSL018</strain>
    </source>
</reference>
<name>A0A061REV1_9CHLO</name>
<organism evidence="5">
    <name type="scientific">Tetraselmis sp. GSL018</name>
    <dbReference type="NCBI Taxonomy" id="582737"/>
    <lineage>
        <taxon>Eukaryota</taxon>
        <taxon>Viridiplantae</taxon>
        <taxon>Chlorophyta</taxon>
        <taxon>core chlorophytes</taxon>
        <taxon>Chlorodendrophyceae</taxon>
        <taxon>Chlorodendrales</taxon>
        <taxon>Chlorodendraceae</taxon>
        <taxon>Tetraselmis</taxon>
    </lineage>
</organism>
<dbReference type="PROSITE" id="PS50297">
    <property type="entry name" value="ANK_REP_REGION"/>
    <property type="match status" value="1"/>
</dbReference>
<dbReference type="SMART" id="SM00248">
    <property type="entry name" value="ANK"/>
    <property type="match status" value="3"/>
</dbReference>
<evidence type="ECO:0000313" key="5">
    <source>
        <dbReference type="EMBL" id="JAC71462.1"/>
    </source>
</evidence>
<dbReference type="AlphaFoldDB" id="A0A061REV1"/>
<evidence type="ECO:0000256" key="2">
    <source>
        <dbReference type="ARBA" id="ARBA00023043"/>
    </source>
</evidence>
<protein>
    <submittedName>
        <fullName evidence="5">Uncharacterized protein</fullName>
    </submittedName>
</protein>
<sequence length="229" mass="24355">MSSAGPPLQKGRTGTTETPKCSRAQYRMDGVRICHDPYSPDMASKYGNPGETDVEGFDPYMDTVGPGIYGGRVQRDSTGKIIVGRQYQNHNPFPGPVYAGGGYTDISRALLRGEGSLRALLNEQPELIKEISTGGATPLHICGMNGKAQNWTEFLISLGADVEAVDTYGYRPLHRMASNNLHVGAEALLRAGSDPNALTYSGETPLGIALASEAHGVVKILKAYGAQAS</sequence>
<dbReference type="InterPro" id="IPR002110">
    <property type="entry name" value="Ankyrin_rpt"/>
</dbReference>
<dbReference type="PANTHER" id="PTHR24198">
    <property type="entry name" value="ANKYRIN REPEAT AND PROTEIN KINASE DOMAIN-CONTAINING PROTEIN"/>
    <property type="match status" value="1"/>
</dbReference>
<dbReference type="EMBL" id="GBEZ01014626">
    <property type="protein sequence ID" value="JAC71462.1"/>
    <property type="molecule type" value="Transcribed_RNA"/>
</dbReference>
<dbReference type="SUPFAM" id="SSF48403">
    <property type="entry name" value="Ankyrin repeat"/>
    <property type="match status" value="1"/>
</dbReference>
<evidence type="ECO:0000256" key="3">
    <source>
        <dbReference type="PROSITE-ProRule" id="PRU00023"/>
    </source>
</evidence>
<keyword evidence="1" id="KW-0677">Repeat</keyword>
<keyword evidence="2 3" id="KW-0040">ANK repeat</keyword>
<dbReference type="PROSITE" id="PS50088">
    <property type="entry name" value="ANK_REPEAT"/>
    <property type="match status" value="1"/>
</dbReference>
<gene>
    <name evidence="5" type="ORF">TSPGSL018_1850</name>
</gene>
<evidence type="ECO:0000256" key="4">
    <source>
        <dbReference type="SAM" id="MobiDB-lite"/>
    </source>
</evidence>
<accession>A0A061REV1</accession>
<dbReference type="Pfam" id="PF12796">
    <property type="entry name" value="Ank_2"/>
    <property type="match status" value="1"/>
</dbReference>
<feature type="repeat" description="ANK" evidence="3">
    <location>
        <begin position="134"/>
        <end position="167"/>
    </location>
</feature>
<dbReference type="PANTHER" id="PTHR24198:SF165">
    <property type="entry name" value="ANKYRIN REPEAT-CONTAINING PROTEIN-RELATED"/>
    <property type="match status" value="1"/>
</dbReference>
<proteinExistence type="predicted"/>
<feature type="region of interest" description="Disordered" evidence="4">
    <location>
        <begin position="1"/>
        <end position="22"/>
    </location>
</feature>
<dbReference type="Gene3D" id="1.25.40.20">
    <property type="entry name" value="Ankyrin repeat-containing domain"/>
    <property type="match status" value="1"/>
</dbReference>
<evidence type="ECO:0000256" key="1">
    <source>
        <dbReference type="ARBA" id="ARBA00022737"/>
    </source>
</evidence>